<dbReference type="OrthoDB" id="2148716at2759"/>
<gene>
    <name evidence="2" type="ORF">MPDQ_000822</name>
</gene>
<dbReference type="AlphaFoldDB" id="A0A507QNV5"/>
<sequence length="158" mass="17408">MSLPASLPGLTTREAITDCVYRCVNAFDTNDLSLLNTSITEDGVLDLNGKIMRGRSAIQAECFDVVAKLDTTHFVTNVRVNIIDHEAPEPSKAAISATTLAQHYRSGQGTKPDATRYLTGAHYYIDAVRDEKDGLWKAKYWKLKVVWTEGDMGVITGN</sequence>
<proteinExistence type="predicted"/>
<evidence type="ECO:0000259" key="1">
    <source>
        <dbReference type="Pfam" id="PF13577"/>
    </source>
</evidence>
<reference evidence="2 3" key="1">
    <citation type="submission" date="2019-06" db="EMBL/GenBank/DDBJ databases">
        <title>Wine fermentation using esterase from Monascus purpureus.</title>
        <authorList>
            <person name="Geng C."/>
            <person name="Zhang Y."/>
        </authorList>
    </citation>
    <scope>NUCLEOTIDE SEQUENCE [LARGE SCALE GENOMIC DNA]</scope>
    <source>
        <strain evidence="2">HQ1</strain>
    </source>
</reference>
<dbReference type="Pfam" id="PF13577">
    <property type="entry name" value="SnoaL_4"/>
    <property type="match status" value="1"/>
</dbReference>
<dbReference type="STRING" id="5098.A0A507QNV5"/>
<dbReference type="InterPro" id="IPR037401">
    <property type="entry name" value="SnoaL-like"/>
</dbReference>
<dbReference type="EMBL" id="VIFY01000119">
    <property type="protein sequence ID" value="TQB70168.1"/>
    <property type="molecule type" value="Genomic_DNA"/>
</dbReference>
<dbReference type="Proteomes" id="UP000319663">
    <property type="component" value="Unassembled WGS sequence"/>
</dbReference>
<evidence type="ECO:0000313" key="3">
    <source>
        <dbReference type="Proteomes" id="UP000319663"/>
    </source>
</evidence>
<keyword evidence="3" id="KW-1185">Reference proteome</keyword>
<feature type="domain" description="SnoaL-like" evidence="1">
    <location>
        <begin position="10"/>
        <end position="141"/>
    </location>
</feature>
<accession>A0A507QNV5</accession>
<dbReference type="SUPFAM" id="SSF54427">
    <property type="entry name" value="NTF2-like"/>
    <property type="match status" value="1"/>
</dbReference>
<dbReference type="InterPro" id="IPR032710">
    <property type="entry name" value="NTF2-like_dom_sf"/>
</dbReference>
<evidence type="ECO:0000313" key="2">
    <source>
        <dbReference type="EMBL" id="TQB70168.1"/>
    </source>
</evidence>
<comment type="caution">
    <text evidence="2">The sequence shown here is derived from an EMBL/GenBank/DDBJ whole genome shotgun (WGS) entry which is preliminary data.</text>
</comment>
<dbReference type="Gene3D" id="3.10.450.50">
    <property type="match status" value="1"/>
</dbReference>
<organism evidence="2 3">
    <name type="scientific">Monascus purpureus</name>
    <name type="common">Red mold</name>
    <name type="synonym">Monascus anka</name>
    <dbReference type="NCBI Taxonomy" id="5098"/>
    <lineage>
        <taxon>Eukaryota</taxon>
        <taxon>Fungi</taxon>
        <taxon>Dikarya</taxon>
        <taxon>Ascomycota</taxon>
        <taxon>Pezizomycotina</taxon>
        <taxon>Eurotiomycetes</taxon>
        <taxon>Eurotiomycetidae</taxon>
        <taxon>Eurotiales</taxon>
        <taxon>Aspergillaceae</taxon>
        <taxon>Monascus</taxon>
    </lineage>
</organism>
<protein>
    <recommendedName>
        <fullName evidence="1">SnoaL-like domain-containing protein</fullName>
    </recommendedName>
</protein>
<name>A0A507QNV5_MONPU</name>